<dbReference type="InterPro" id="IPR013785">
    <property type="entry name" value="Aldolase_TIM"/>
</dbReference>
<dbReference type="SUPFAM" id="SSF51412">
    <property type="entry name" value="Inosine monophosphate dehydrogenase (IMPDH)"/>
    <property type="match status" value="1"/>
</dbReference>
<reference evidence="4" key="1">
    <citation type="journal article" date="2015" name="Nature">
        <title>Complex archaea that bridge the gap between prokaryotes and eukaryotes.</title>
        <authorList>
            <person name="Spang A."/>
            <person name="Saw J.H."/>
            <person name="Jorgensen S.L."/>
            <person name="Zaremba-Niedzwiedzka K."/>
            <person name="Martijn J."/>
            <person name="Lind A.E."/>
            <person name="van Eijk R."/>
            <person name="Schleper C."/>
            <person name="Guy L."/>
            <person name="Ettema T.J."/>
        </authorList>
    </citation>
    <scope>NUCLEOTIDE SEQUENCE</scope>
</reference>
<accession>A0A0F9G423</accession>
<gene>
    <name evidence="4" type="ORF">LCGC14_1875070</name>
</gene>
<keyword evidence="3" id="KW-0560">Oxidoreductase</keyword>
<sequence>NTRLSQKYEVNLMIWKTKITKFTKTKYPLIMGAFQGFGIGKFAASFSNAGGFGIITGLNYIHKDFKNELAKMETFTNKPFGVNITVDADGNKEEYLKLLEIGINAGVEIFTTSAYQATYIGERIHEAGCYWFPKCPLMKHAISLEKKGADAITLMGMESAGYKNPFQHSTLVNLTMGKKLLKVPLIAAGGIGDARGFLGALAMGADAVCLGTAILSTEESPISERNKLNRINTDIFTKDYHQRLYNRTLSQSSVPSPSVAFQDEIIPLKDFIENIMSGAENILKSWGFDKNEFKTFSQSS</sequence>
<evidence type="ECO:0000256" key="3">
    <source>
        <dbReference type="ARBA" id="ARBA00023002"/>
    </source>
</evidence>
<dbReference type="AlphaFoldDB" id="A0A0F9G423"/>
<dbReference type="GO" id="GO:0018580">
    <property type="term" value="F:nitronate monooxygenase activity"/>
    <property type="evidence" value="ECO:0007669"/>
    <property type="project" value="InterPro"/>
</dbReference>
<dbReference type="PANTHER" id="PTHR32332">
    <property type="entry name" value="2-NITROPROPANE DIOXYGENASE"/>
    <property type="match status" value="1"/>
</dbReference>
<evidence type="ECO:0000256" key="1">
    <source>
        <dbReference type="ARBA" id="ARBA00022630"/>
    </source>
</evidence>
<evidence type="ECO:0000256" key="2">
    <source>
        <dbReference type="ARBA" id="ARBA00022643"/>
    </source>
</evidence>
<dbReference type="CDD" id="cd04730">
    <property type="entry name" value="NPD_like"/>
    <property type="match status" value="1"/>
</dbReference>
<dbReference type="Gene3D" id="3.20.20.70">
    <property type="entry name" value="Aldolase class I"/>
    <property type="match status" value="1"/>
</dbReference>
<dbReference type="Pfam" id="PF03060">
    <property type="entry name" value="NMO"/>
    <property type="match status" value="1"/>
</dbReference>
<name>A0A0F9G423_9ZZZZ</name>
<dbReference type="EMBL" id="LAZR01019200">
    <property type="protein sequence ID" value="KKL93398.1"/>
    <property type="molecule type" value="Genomic_DNA"/>
</dbReference>
<feature type="non-terminal residue" evidence="4">
    <location>
        <position position="1"/>
    </location>
</feature>
<protein>
    <submittedName>
        <fullName evidence="4">Uncharacterized protein</fullName>
    </submittedName>
</protein>
<keyword evidence="2" id="KW-0288">FMN</keyword>
<proteinExistence type="predicted"/>
<dbReference type="PANTHER" id="PTHR32332:SF20">
    <property type="entry name" value="2-NITROPROPANE DIOXYGENASE-LIKE PROTEIN"/>
    <property type="match status" value="1"/>
</dbReference>
<organism evidence="4">
    <name type="scientific">marine sediment metagenome</name>
    <dbReference type="NCBI Taxonomy" id="412755"/>
    <lineage>
        <taxon>unclassified sequences</taxon>
        <taxon>metagenomes</taxon>
        <taxon>ecological metagenomes</taxon>
    </lineage>
</organism>
<keyword evidence="1" id="KW-0285">Flavoprotein</keyword>
<evidence type="ECO:0000313" key="4">
    <source>
        <dbReference type="EMBL" id="KKL93398.1"/>
    </source>
</evidence>
<comment type="caution">
    <text evidence="4">The sequence shown here is derived from an EMBL/GenBank/DDBJ whole genome shotgun (WGS) entry which is preliminary data.</text>
</comment>
<dbReference type="InterPro" id="IPR004136">
    <property type="entry name" value="NMO"/>
</dbReference>